<name>A0A8H7Q5G9_9FUNG</name>
<feature type="domain" description="Prenylcysteine lyase" evidence="9">
    <location>
        <begin position="137"/>
        <end position="516"/>
    </location>
</feature>
<comment type="similarity">
    <text evidence="2">Belongs to the prenylcysteine oxidase family.</text>
</comment>
<dbReference type="GO" id="GO:0030327">
    <property type="term" value="P:prenylated protein catabolic process"/>
    <property type="evidence" value="ECO:0007669"/>
    <property type="project" value="TreeGrafter"/>
</dbReference>
<evidence type="ECO:0000256" key="4">
    <source>
        <dbReference type="ARBA" id="ARBA00022729"/>
    </source>
</evidence>
<keyword evidence="4 8" id="KW-0732">Signal</keyword>
<reference evidence="10" key="1">
    <citation type="submission" date="2020-12" db="EMBL/GenBank/DDBJ databases">
        <title>Metabolic potential, ecology and presence of endohyphal bacteria is reflected in genomic diversity of Mucoromycotina.</title>
        <authorList>
            <person name="Muszewska A."/>
            <person name="Okrasinska A."/>
            <person name="Steczkiewicz K."/>
            <person name="Drgas O."/>
            <person name="Orlowska M."/>
            <person name="Perlinska-Lenart U."/>
            <person name="Aleksandrzak-Piekarczyk T."/>
            <person name="Szatraj K."/>
            <person name="Zielenkiewicz U."/>
            <person name="Pilsyk S."/>
            <person name="Malc E."/>
            <person name="Mieczkowski P."/>
            <person name="Kruszewska J.S."/>
            <person name="Biernat P."/>
            <person name="Pawlowska J."/>
        </authorList>
    </citation>
    <scope>NUCLEOTIDE SEQUENCE</scope>
    <source>
        <strain evidence="10">WA0000051536</strain>
    </source>
</reference>
<organism evidence="10 11">
    <name type="scientific">Umbelopsis vinacea</name>
    <dbReference type="NCBI Taxonomy" id="44442"/>
    <lineage>
        <taxon>Eukaryota</taxon>
        <taxon>Fungi</taxon>
        <taxon>Fungi incertae sedis</taxon>
        <taxon>Mucoromycota</taxon>
        <taxon>Mucoromycotina</taxon>
        <taxon>Umbelopsidomycetes</taxon>
        <taxon>Umbelopsidales</taxon>
        <taxon>Umbelopsidaceae</taxon>
        <taxon>Umbelopsis</taxon>
    </lineage>
</organism>
<protein>
    <recommendedName>
        <fullName evidence="9">Prenylcysteine lyase domain-containing protein</fullName>
    </recommendedName>
</protein>
<evidence type="ECO:0000256" key="8">
    <source>
        <dbReference type="SAM" id="SignalP"/>
    </source>
</evidence>
<dbReference type="SUPFAM" id="SSF51905">
    <property type="entry name" value="FAD/NAD(P)-binding domain"/>
    <property type="match status" value="1"/>
</dbReference>
<evidence type="ECO:0000256" key="5">
    <source>
        <dbReference type="ARBA" id="ARBA00022827"/>
    </source>
</evidence>
<keyword evidence="6" id="KW-0560">Oxidoreductase</keyword>
<dbReference type="InterPro" id="IPR017046">
    <property type="entry name" value="Prenylcysteine_Oxase1"/>
</dbReference>
<feature type="chain" id="PRO_5034869133" description="Prenylcysteine lyase domain-containing protein" evidence="8">
    <location>
        <begin position="20"/>
        <end position="530"/>
    </location>
</feature>
<comment type="cofactor">
    <cofactor evidence="1">
        <name>FAD</name>
        <dbReference type="ChEBI" id="CHEBI:57692"/>
    </cofactor>
</comment>
<dbReference type="OrthoDB" id="437369at2759"/>
<dbReference type="InterPro" id="IPR010795">
    <property type="entry name" value="Prenylcys_lyase"/>
</dbReference>
<evidence type="ECO:0000313" key="11">
    <source>
        <dbReference type="Proteomes" id="UP000612746"/>
    </source>
</evidence>
<dbReference type="Gene3D" id="3.50.50.60">
    <property type="entry name" value="FAD/NAD(P)-binding domain"/>
    <property type="match status" value="1"/>
</dbReference>
<keyword evidence="3" id="KW-0285">Flavoprotein</keyword>
<accession>A0A8H7Q5G9</accession>
<evidence type="ECO:0000313" key="10">
    <source>
        <dbReference type="EMBL" id="KAG2186462.1"/>
    </source>
</evidence>
<evidence type="ECO:0000256" key="7">
    <source>
        <dbReference type="ARBA" id="ARBA00023180"/>
    </source>
</evidence>
<keyword evidence="11" id="KW-1185">Reference proteome</keyword>
<gene>
    <name evidence="10" type="ORF">INT44_002684</name>
</gene>
<dbReference type="Proteomes" id="UP000612746">
    <property type="component" value="Unassembled WGS sequence"/>
</dbReference>
<sequence>MKISVSLLLLFVAPFSAHSIEQTVLQPQQVVQKRIAIIGGGAAGTSAAFWISNVFGNRINVSTTLYERSDYLGGRSTVVPIKGDPKYGYIELGASIFVPVNYNLMNATQRFNLTLTTLVDKNISEKIGVWDGQQFLFQESNSGWFDKVRAVWRYGLTPLKVKKLVSDVTSRWLKVYDNAPAFTNMDQLVKALDLKREIEMTAANYYAAEKGLNERYLREIVQSATRVNYGQDLDELHALGSHISMAAAGAHSIKGGNFKIFEEFALRSRADIRLDTVVKDIQTSVEYDDNCNSITQYILQTSDGAMESFDAVIIAAPLVCHCPPHSFAFAVWIASNPFFSTAQQSTNLKSFRSPKYPKYKKIHVTLVAGRPNPTKFGKKISNVPTTIVTTGAPYLEHFENGTQPFTTFAQHKFVKQTKETVVKMFSAKRMEEDELNRLFFARSWTYRKQWDAYPELRTVGTADWMPIVLDGNTEDGIDTPGIFYVNSFESLFSTMESQTVASKNIVRLLHQEWCTKEGDCPEFVDGWGLH</sequence>
<dbReference type="AlphaFoldDB" id="A0A8H7Q5G9"/>
<dbReference type="GO" id="GO:0030328">
    <property type="term" value="P:prenylcysteine catabolic process"/>
    <property type="evidence" value="ECO:0007669"/>
    <property type="project" value="InterPro"/>
</dbReference>
<evidence type="ECO:0000256" key="6">
    <source>
        <dbReference type="ARBA" id="ARBA00023002"/>
    </source>
</evidence>
<dbReference type="Pfam" id="PF13450">
    <property type="entry name" value="NAD_binding_8"/>
    <property type="match status" value="1"/>
</dbReference>
<dbReference type="InterPro" id="IPR036188">
    <property type="entry name" value="FAD/NAD-bd_sf"/>
</dbReference>
<keyword evidence="7" id="KW-0325">Glycoprotein</keyword>
<dbReference type="EMBL" id="JAEPRA010000004">
    <property type="protein sequence ID" value="KAG2186462.1"/>
    <property type="molecule type" value="Genomic_DNA"/>
</dbReference>
<feature type="signal peptide" evidence="8">
    <location>
        <begin position="1"/>
        <end position="19"/>
    </location>
</feature>
<dbReference type="GO" id="GO:0001735">
    <property type="term" value="F:prenylcysteine oxidase activity"/>
    <property type="evidence" value="ECO:0007669"/>
    <property type="project" value="InterPro"/>
</dbReference>
<dbReference type="Pfam" id="PF07156">
    <property type="entry name" value="Prenylcys_lyase"/>
    <property type="match status" value="1"/>
</dbReference>
<comment type="caution">
    <text evidence="10">The sequence shown here is derived from an EMBL/GenBank/DDBJ whole genome shotgun (WGS) entry which is preliminary data.</text>
</comment>
<evidence type="ECO:0000259" key="9">
    <source>
        <dbReference type="Pfam" id="PF07156"/>
    </source>
</evidence>
<evidence type="ECO:0000256" key="2">
    <source>
        <dbReference type="ARBA" id="ARBA00009967"/>
    </source>
</evidence>
<keyword evidence="5" id="KW-0274">FAD</keyword>
<dbReference type="PANTHER" id="PTHR15944:SF0">
    <property type="entry name" value="PRENYLCYSTEINE LYASE DOMAIN-CONTAINING PROTEIN"/>
    <property type="match status" value="1"/>
</dbReference>
<evidence type="ECO:0000256" key="3">
    <source>
        <dbReference type="ARBA" id="ARBA00022630"/>
    </source>
</evidence>
<proteinExistence type="inferred from homology"/>
<dbReference type="PANTHER" id="PTHR15944">
    <property type="entry name" value="FARNESYLCYSTEINE LYASE"/>
    <property type="match status" value="1"/>
</dbReference>
<evidence type="ECO:0000256" key="1">
    <source>
        <dbReference type="ARBA" id="ARBA00001974"/>
    </source>
</evidence>